<dbReference type="EMBL" id="BQMJ01000002">
    <property type="protein sequence ID" value="GJQ08461.1"/>
    <property type="molecule type" value="Genomic_DNA"/>
</dbReference>
<feature type="compositionally biased region" description="Acidic residues" evidence="1">
    <location>
        <begin position="502"/>
        <end position="515"/>
    </location>
</feature>
<evidence type="ECO:0000313" key="3">
    <source>
        <dbReference type="Proteomes" id="UP001061958"/>
    </source>
</evidence>
<name>A0A9C7PRF3_9RHOD</name>
<dbReference type="GO" id="GO:0005829">
    <property type="term" value="C:cytosol"/>
    <property type="evidence" value="ECO:0007669"/>
    <property type="project" value="TreeGrafter"/>
</dbReference>
<gene>
    <name evidence="2" type="ORF">GpartN1_g252.t1</name>
</gene>
<dbReference type="GO" id="GO:0042162">
    <property type="term" value="F:telomeric DNA binding"/>
    <property type="evidence" value="ECO:0007669"/>
    <property type="project" value="TreeGrafter"/>
</dbReference>
<dbReference type="AlphaFoldDB" id="A0A9C7PRF3"/>
<dbReference type="PANTHER" id="PTHR15830">
    <property type="entry name" value="TELOMERE LENGTH REGULATION PROTEIN TEL2 FAMILY MEMBER"/>
    <property type="match status" value="1"/>
</dbReference>
<evidence type="ECO:0000256" key="1">
    <source>
        <dbReference type="SAM" id="MobiDB-lite"/>
    </source>
</evidence>
<dbReference type="OrthoDB" id="10357035at2759"/>
<evidence type="ECO:0008006" key="4">
    <source>
        <dbReference type="Google" id="ProtNLM"/>
    </source>
</evidence>
<evidence type="ECO:0000313" key="2">
    <source>
        <dbReference type="EMBL" id="GJQ08461.1"/>
    </source>
</evidence>
<reference evidence="2" key="2">
    <citation type="submission" date="2022-01" db="EMBL/GenBank/DDBJ databases">
        <authorList>
            <person name="Hirooka S."/>
            <person name="Miyagishima S.Y."/>
        </authorList>
    </citation>
    <scope>NUCLEOTIDE SEQUENCE</scope>
    <source>
        <strain evidence="2">NBRC 102759</strain>
    </source>
</reference>
<reference evidence="2" key="1">
    <citation type="journal article" date="2022" name="Proc. Natl. Acad. Sci. U.S.A.">
        <title>Life cycle and functional genomics of the unicellular red alga Galdieria for elucidating algal and plant evolution and industrial use.</title>
        <authorList>
            <person name="Hirooka S."/>
            <person name="Itabashi T."/>
            <person name="Ichinose T.M."/>
            <person name="Onuma R."/>
            <person name="Fujiwara T."/>
            <person name="Yamashita S."/>
            <person name="Jong L.W."/>
            <person name="Tomita R."/>
            <person name="Iwane A.H."/>
            <person name="Miyagishima S.Y."/>
        </authorList>
    </citation>
    <scope>NUCLEOTIDE SEQUENCE</scope>
    <source>
        <strain evidence="2">NBRC 102759</strain>
    </source>
</reference>
<accession>A0A9C7PRF3</accession>
<dbReference type="GO" id="GO:0051879">
    <property type="term" value="F:Hsp90 protein binding"/>
    <property type="evidence" value="ECO:0007669"/>
    <property type="project" value="TreeGrafter"/>
</dbReference>
<keyword evidence="3" id="KW-1185">Reference proteome</keyword>
<organism evidence="2 3">
    <name type="scientific">Galdieria partita</name>
    <dbReference type="NCBI Taxonomy" id="83374"/>
    <lineage>
        <taxon>Eukaryota</taxon>
        <taxon>Rhodophyta</taxon>
        <taxon>Bangiophyceae</taxon>
        <taxon>Galdieriales</taxon>
        <taxon>Galdieriaceae</taxon>
        <taxon>Galdieria</taxon>
    </lineage>
</organism>
<comment type="caution">
    <text evidence="2">The sequence shown here is derived from an EMBL/GenBank/DDBJ whole genome shotgun (WGS) entry which is preliminary data.</text>
</comment>
<sequence>MSDNTTKESITEKGTKSLHLLKENLREEREPLSDENVVTAVEELSHLFSSLRGKLSTQLYKLYEASLKAVFLSSATQRLDEIFGPPDTFIVLESFICYGPAVLSLEILLESLKQKKVSVSMFHKCIRRIVSKSGLAQVMNNLYSSKQWTECDISLLVALPDKIFNCVQRKDIGFDSDEYYENLFNAVLSLEAIHVPQPVDSTTSADTLLPALFTRICAIGKFKQFFRCCITFFGRKNISYPTNLTYWLANVSSAFMEKMLSDLMAVIESDEGSLSLAEFCLVDVSKRNSVARKSLLLFVPRRQLISIPAISILSEIFVDVCNESERQSFLDQFLSLWSSAQLVASASIPFQFQITRILLCFLKEVELDYLHSPKTLHAITNGIQFRLGNTEADIRYMGWTVGKQFGRMLGVDDAVFSERIEEFQPSQDLESFICVRDQNNTFKVKTDSLDSKASSIASFDTIVTNIPNLSIQDELNSKFSKPNIKDTKDTDNSEFFEPYQVSDEESETESDDEVEELSRKKEIIPTTVSELLILFRKFRKQETEESWSVSLFINGLKQLQSMINRRSRAVKGAISELVMAVFLLDPNALNPCKETSYFAEVRQSTLLLLAELSPLNFFQTLISRIYQSDHAHLQDKCSVLNLLMNASEYLSGNRELFTEKYSNKENPTEPLDQDAENEKPYVGTVLKVLHFSLDRMKHQNSRIIKNRFAPISMEVFFSIWNEAAKLTRKKALFPEIREILLAQSISTLSVFIFCAGKSCPSYGEMLQALTQLAFIHLQHSNCSIRRSALIALVVSLQISNTREAKEMEQQYRTTSLRSLIDYWTETSRQDTDNWCKQLAFRCLELWCQKVPEEEYILHF</sequence>
<dbReference type="InterPro" id="IPR051970">
    <property type="entry name" value="TEL2_Regulation"/>
</dbReference>
<dbReference type="GO" id="GO:0051083">
    <property type="term" value="P:'de novo' cotranslational protein folding"/>
    <property type="evidence" value="ECO:0007669"/>
    <property type="project" value="TreeGrafter"/>
</dbReference>
<dbReference type="Proteomes" id="UP001061958">
    <property type="component" value="Unassembled WGS sequence"/>
</dbReference>
<feature type="region of interest" description="Disordered" evidence="1">
    <location>
        <begin position="481"/>
        <end position="517"/>
    </location>
</feature>
<dbReference type="PANTHER" id="PTHR15830:SF10">
    <property type="entry name" value="TELOMERE LENGTH REGULATION PROTEIN TEL2 HOMOLOG"/>
    <property type="match status" value="1"/>
</dbReference>
<protein>
    <recommendedName>
        <fullName evidence="4">Telomere length regulation protein conserved domain-containing protein</fullName>
    </recommendedName>
</protein>
<proteinExistence type="predicted"/>